<feature type="compositionally biased region" description="Polar residues" evidence="2">
    <location>
        <begin position="1776"/>
        <end position="1796"/>
    </location>
</feature>
<evidence type="ECO:0000256" key="1">
    <source>
        <dbReference type="SAM" id="Coils"/>
    </source>
</evidence>
<dbReference type="Pfam" id="PF00169">
    <property type="entry name" value="PH"/>
    <property type="match status" value="1"/>
</dbReference>
<protein>
    <recommendedName>
        <fullName evidence="7">Pleckstrin homology domain-containing family A member 7</fullName>
    </recommendedName>
</protein>
<name>A0AAE0ZCI6_9GAST</name>
<dbReference type="SMART" id="SM00233">
    <property type="entry name" value="PH"/>
    <property type="match status" value="1"/>
</dbReference>
<feature type="compositionally biased region" description="Polar residues" evidence="2">
    <location>
        <begin position="470"/>
        <end position="479"/>
    </location>
</feature>
<dbReference type="Gene3D" id="2.30.29.30">
    <property type="entry name" value="Pleckstrin-homology domain (PH domain)/Phosphotyrosine-binding domain (PTB)"/>
    <property type="match status" value="1"/>
</dbReference>
<feature type="compositionally biased region" description="Low complexity" evidence="2">
    <location>
        <begin position="358"/>
        <end position="371"/>
    </location>
</feature>
<feature type="domain" description="WW" evidence="4">
    <location>
        <begin position="8"/>
        <end position="41"/>
    </location>
</feature>
<feature type="region of interest" description="Disordered" evidence="2">
    <location>
        <begin position="929"/>
        <end position="1018"/>
    </location>
</feature>
<dbReference type="PANTHER" id="PTHR12752:SF9">
    <property type="entry name" value="KRAMER, ISOFORM I"/>
    <property type="match status" value="1"/>
</dbReference>
<dbReference type="SUPFAM" id="SSF50729">
    <property type="entry name" value="PH domain-like"/>
    <property type="match status" value="1"/>
</dbReference>
<feature type="compositionally biased region" description="Polar residues" evidence="2">
    <location>
        <begin position="1585"/>
        <end position="1599"/>
    </location>
</feature>
<comment type="caution">
    <text evidence="5">The sequence shown here is derived from an EMBL/GenBank/DDBJ whole genome shotgun (WGS) entry which is preliminary data.</text>
</comment>
<accession>A0AAE0ZCI6</accession>
<dbReference type="PROSITE" id="PS01159">
    <property type="entry name" value="WW_DOMAIN_1"/>
    <property type="match status" value="2"/>
</dbReference>
<feature type="compositionally biased region" description="Low complexity" evidence="2">
    <location>
        <begin position="129"/>
        <end position="145"/>
    </location>
</feature>
<sequence length="2041" mass="228543">MASDLLRERLPPGWHLGVTDDGRIFFIDDHRQETSWLHPMTGLPVESGMHRHPDLPPGWEQDSTLDGLTYYIDHNRGVTTFEHPLYSHGTPPPSIEDNEILNQQRLHQQLQQNQNHQLPPPGYQDRSIAPTQSPATPGSPTSPGGKENFKRGAPKQRSVKAPSAKRNPQAVVVKRGWLHRLENTGLSKSKAWKKRWCVLADFALFIYKGDDEQTTLDSILLPSYRINPSTEADNIKRNFVFKVEHENTKTLYLAAEDSPDSVSWMSHLRQAALMDGNIGSFQREQNNFRQHPLKGGGGAAGGGGGNRDSTSPMEQKDSLGGYPNAYSPQYSEGRSPSYQGYVDPSSSPPFNPHRQQHHQQQQQQQYNPQRQSYTSNDDGGFTRREFNRDSQAGGYPPSLRGDDSFRGQQPNSSRNGDVDPRNFSNPVYQQYPSPTASSSSSSRPQLLQQQKPYNHQQQLRDGFAPDSDSARNSLAQSDASGGRRVYQPALAERQRLQQQLGGPASGGMDPRRSSYTSHHSNQNNYSPQSPYNLGRHHGAMDSFQRDSYSGESSTDGHHHQRGHSNNHPASHQVVVKQLRPWDTSFPDLEVVTAKQHGSFDDLLDPGNRVGRQSARGPGGVNSKPTFNARSKSHENFSRLPPEARPPGTQQHQSGQQQQYSAQQQHPYNSHGTHNTNSLSNDGHQSFRDSTKQPFSGSPHDGSGHQNDQRHMGHPYPPQQQQQQQSPAGNFSSLQSSPHERQMSRDGYPPYSSSNHPHSFRNSFASSTNVVQPYNPNASNQKYPNPTQGDTNSSFIGSLLGNNNQSYQARPLSLSSSAQGAPSPPGSSHNYPHQYSDKRGQDSNNPHTYVNFPNREPVNTHRPAYQGSAHPKDQPPNSAGSAPPPGRPPYPVAVRRQMVEEMAQVQTPVTQKDFLTAAELNQQRMQQPSYFQYPSPRDQYGNKIPPETNLHNVSQASLHSAHHGSTKNLPNSRLSSASRASTASRRDDNKRGSDLPDSSKRGGVGGGQGSSPHEMSFSRTNMMDPEAQKLRMAYERVHSLRMAPDKAPPKRKPAPIQTVKEDPNMSDREVLETNLQKIAKKNPLAGPRLRMSISAGDLIGKTHDELVLLLIQLRRNQAALEKARDYYRTLIDRCRPDELEYKRQMHQFGNVQDHRLLHRHQSYIEARGQTEEVENKLEVYKPIINLLDNMVTMGSLYGGDNLMLATQYRKHLLRPDQYQPPKKMLEFSRQYQEQRLQQETEEEIRQLSSDEVDLEEKIDRLNELDRLLQEQSFKVSSFREDKELLEKALVGVLKQQDQSYHGDPREMTRLTNQQRMLEKEISRVTQQLAEASKELEETSAENNKLEHEVALLRNKVHGELSRSRSAPSLSSENVRTKQQMEKELAKVNGIMAGLNQQGQKLQQAMSTIRRSSSSSHLAAANLDKLDGKEDTSPTSPHSTYLQTDLDSGEQVDLAQASSHFTSSNKSYDSHAYDGEASDALIMDEALSRPVINHQRQNAGSLEDWDVEGVDENTKRFFGLMPRDKPKGQTLREVKRLSEQRKERDKGRRDGDDSMDGQEIKLRVSNVDTEVSSIIHARIPSDAANKLISNGSNPNGSQYESSLPLYENLPGSSKTNPSTGSSNDSSNYTPLTARRSSLILMAPKPFTPYQDRSSARPFKSELALDVAASQPQDSGASIPAVWQPSNSTATVNDRPYRSVDFLNAPFDSSTDTHNANQPSFNSDFQQKTGGSSLYSSDANNNDNSTSYNNNASIYENDYIPQGQNQANTLNDHNHQISSYQYQSTESSHQALPSESANHITRPVDPNDTQTSTSRAYAARPWATKGAQFVDNIFNSRRNSRGRYMTISSSEPLKMEINPTLHSSAGDLILNRPIDNVPDIVKSSQSKVDQIDEDTIDREILYVPDKVLIPERYDAEADAEQLTVEESLARKERAERIRKVLTSQSVLSMSQPDVSQLVGEDIHSRVRQEKKEREHFLALNQELARQVTLKSKKQAAERRKTWSGAQFADAKAQYEAEMAGSPTSSPLRSPDGLRKRAEITLHDL</sequence>
<keyword evidence="1" id="KW-0175">Coiled coil</keyword>
<feature type="region of interest" description="Disordered" evidence="2">
    <location>
        <begin position="1356"/>
        <end position="1377"/>
    </location>
</feature>
<feature type="region of interest" description="Disordered" evidence="2">
    <location>
        <begin position="498"/>
        <end position="567"/>
    </location>
</feature>
<feature type="region of interest" description="Disordered" evidence="2">
    <location>
        <begin position="288"/>
        <end position="485"/>
    </location>
</feature>
<feature type="compositionally biased region" description="Polar residues" evidence="2">
    <location>
        <begin position="725"/>
        <end position="736"/>
    </location>
</feature>
<dbReference type="Pfam" id="PF25541">
    <property type="entry name" value="TBCA_PH"/>
    <property type="match status" value="1"/>
</dbReference>
<feature type="compositionally biased region" description="Basic and acidic residues" evidence="2">
    <location>
        <begin position="1520"/>
        <end position="1557"/>
    </location>
</feature>
<feature type="region of interest" description="Disordered" evidence="2">
    <location>
        <begin position="1448"/>
        <end position="1469"/>
    </location>
</feature>
<feature type="region of interest" description="Disordered" evidence="2">
    <location>
        <begin position="1664"/>
        <end position="1692"/>
    </location>
</feature>
<feature type="region of interest" description="Disordered" evidence="2">
    <location>
        <begin position="598"/>
        <end position="890"/>
    </location>
</feature>
<keyword evidence="6" id="KW-1185">Reference proteome</keyword>
<feature type="compositionally biased region" description="Low complexity" evidence="2">
    <location>
        <begin position="429"/>
        <end position="452"/>
    </location>
</feature>
<dbReference type="PROSITE" id="PS50003">
    <property type="entry name" value="PH_DOMAIN"/>
    <property type="match status" value="1"/>
</dbReference>
<feature type="domain" description="PH" evidence="3">
    <location>
        <begin position="171"/>
        <end position="273"/>
    </location>
</feature>
<feature type="compositionally biased region" description="Low complexity" evidence="2">
    <location>
        <begin position="649"/>
        <end position="665"/>
    </location>
</feature>
<feature type="region of interest" description="Disordered" evidence="2">
    <location>
        <begin position="1705"/>
        <end position="1749"/>
    </location>
</feature>
<feature type="region of interest" description="Disordered" evidence="2">
    <location>
        <begin position="1516"/>
        <end position="1557"/>
    </location>
</feature>
<reference evidence="5" key="1">
    <citation type="journal article" date="2023" name="G3 (Bethesda)">
        <title>A reference genome for the long-term kleptoplast-retaining sea slug Elysia crispata morphotype clarki.</title>
        <authorList>
            <person name="Eastman K.E."/>
            <person name="Pendleton A.L."/>
            <person name="Shaikh M.A."/>
            <person name="Suttiyut T."/>
            <person name="Ogas R."/>
            <person name="Tomko P."/>
            <person name="Gavelis G."/>
            <person name="Widhalm J.R."/>
            <person name="Wisecaver J.H."/>
        </authorList>
    </citation>
    <scope>NUCLEOTIDE SEQUENCE</scope>
    <source>
        <strain evidence="5">ECLA1</strain>
    </source>
</reference>
<feature type="compositionally biased region" description="Basic and acidic residues" evidence="2">
    <location>
        <begin position="2028"/>
        <end position="2041"/>
    </location>
</feature>
<feature type="compositionally biased region" description="Low complexity" evidence="2">
    <location>
        <begin position="810"/>
        <end position="820"/>
    </location>
</feature>
<feature type="region of interest" description="Disordered" evidence="2">
    <location>
        <begin position="2010"/>
        <end position="2041"/>
    </location>
</feature>
<dbReference type="InterPro" id="IPR057971">
    <property type="entry name" value="PKHA4-7_TBCA"/>
</dbReference>
<gene>
    <name evidence="5" type="ORF">RRG08_025182</name>
</gene>
<dbReference type="Gene3D" id="2.20.70.10">
    <property type="match status" value="2"/>
</dbReference>
<dbReference type="InterPro" id="IPR001202">
    <property type="entry name" value="WW_dom"/>
</dbReference>
<evidence type="ECO:0000259" key="3">
    <source>
        <dbReference type="PROSITE" id="PS50003"/>
    </source>
</evidence>
<dbReference type="PROSITE" id="PS50020">
    <property type="entry name" value="WW_DOMAIN_2"/>
    <property type="match status" value="2"/>
</dbReference>
<dbReference type="EMBL" id="JAWDGP010004247">
    <property type="protein sequence ID" value="KAK3766181.1"/>
    <property type="molecule type" value="Genomic_DNA"/>
</dbReference>
<evidence type="ECO:0000313" key="6">
    <source>
        <dbReference type="Proteomes" id="UP001283361"/>
    </source>
</evidence>
<feature type="compositionally biased region" description="Pro residues" evidence="2">
    <location>
        <begin position="881"/>
        <end position="890"/>
    </location>
</feature>
<feature type="compositionally biased region" description="Polar residues" evidence="2">
    <location>
        <begin position="948"/>
        <end position="957"/>
    </location>
</feature>
<feature type="compositionally biased region" description="Low complexity" evidence="2">
    <location>
        <begin position="1729"/>
        <end position="1749"/>
    </location>
</feature>
<evidence type="ECO:0000313" key="5">
    <source>
        <dbReference type="EMBL" id="KAK3766181.1"/>
    </source>
</evidence>
<feature type="region of interest" description="Disordered" evidence="2">
    <location>
        <begin position="1584"/>
        <end position="1628"/>
    </location>
</feature>
<dbReference type="SMART" id="SM00456">
    <property type="entry name" value="WW"/>
    <property type="match status" value="2"/>
</dbReference>
<feature type="compositionally biased region" description="Low complexity" evidence="2">
    <location>
        <begin position="747"/>
        <end position="756"/>
    </location>
</feature>
<feature type="compositionally biased region" description="Polar residues" evidence="2">
    <location>
        <begin position="326"/>
        <end position="338"/>
    </location>
</feature>
<dbReference type="InterPro" id="IPR011993">
    <property type="entry name" value="PH-like_dom_sf"/>
</dbReference>
<evidence type="ECO:0000256" key="2">
    <source>
        <dbReference type="SAM" id="MobiDB-lite"/>
    </source>
</evidence>
<evidence type="ECO:0000259" key="4">
    <source>
        <dbReference type="PROSITE" id="PS50020"/>
    </source>
</evidence>
<feature type="compositionally biased region" description="Gly residues" evidence="2">
    <location>
        <begin position="294"/>
        <end position="306"/>
    </location>
</feature>
<feature type="compositionally biased region" description="Polar residues" evidence="2">
    <location>
        <begin position="1608"/>
        <end position="1628"/>
    </location>
</feature>
<dbReference type="InterPro" id="IPR001849">
    <property type="entry name" value="PH_domain"/>
</dbReference>
<dbReference type="SUPFAM" id="SSF51045">
    <property type="entry name" value="WW domain"/>
    <property type="match status" value="2"/>
</dbReference>
<feature type="compositionally biased region" description="Polar residues" evidence="2">
    <location>
        <begin position="759"/>
        <end position="807"/>
    </location>
</feature>
<feature type="compositionally biased region" description="Polar residues" evidence="2">
    <location>
        <begin position="406"/>
        <end position="415"/>
    </location>
</feature>
<dbReference type="Pfam" id="PF00397">
    <property type="entry name" value="WW"/>
    <property type="match status" value="1"/>
</dbReference>
<feature type="compositionally biased region" description="Basic and acidic residues" evidence="2">
    <location>
        <begin position="983"/>
        <end position="999"/>
    </location>
</feature>
<feature type="compositionally biased region" description="Polar residues" evidence="2">
    <location>
        <begin position="666"/>
        <end position="683"/>
    </location>
</feature>
<dbReference type="Proteomes" id="UP001283361">
    <property type="component" value="Unassembled WGS sequence"/>
</dbReference>
<evidence type="ECO:0008006" key="7">
    <source>
        <dbReference type="Google" id="ProtNLM"/>
    </source>
</evidence>
<feature type="compositionally biased region" description="Polar residues" evidence="2">
    <location>
        <begin position="1705"/>
        <end position="1728"/>
    </location>
</feature>
<feature type="compositionally biased region" description="Polar residues" evidence="2">
    <location>
        <begin position="1454"/>
        <end position="1465"/>
    </location>
</feature>
<feature type="domain" description="WW" evidence="4">
    <location>
        <begin position="53"/>
        <end position="86"/>
    </location>
</feature>
<dbReference type="CDD" id="cd00201">
    <property type="entry name" value="WW"/>
    <property type="match status" value="2"/>
</dbReference>
<dbReference type="PANTHER" id="PTHR12752">
    <property type="entry name" value="PHOSPHOINOSITOL 3-PHOSPHATE-BINDING PROTEIN"/>
    <property type="match status" value="1"/>
</dbReference>
<feature type="compositionally biased region" description="Low complexity" evidence="2">
    <location>
        <begin position="971"/>
        <end position="982"/>
    </location>
</feature>
<proteinExistence type="predicted"/>
<organism evidence="5 6">
    <name type="scientific">Elysia crispata</name>
    <name type="common">lettuce slug</name>
    <dbReference type="NCBI Taxonomy" id="231223"/>
    <lineage>
        <taxon>Eukaryota</taxon>
        <taxon>Metazoa</taxon>
        <taxon>Spiralia</taxon>
        <taxon>Lophotrochozoa</taxon>
        <taxon>Mollusca</taxon>
        <taxon>Gastropoda</taxon>
        <taxon>Heterobranchia</taxon>
        <taxon>Euthyneura</taxon>
        <taxon>Panpulmonata</taxon>
        <taxon>Sacoglossa</taxon>
        <taxon>Placobranchoidea</taxon>
        <taxon>Plakobranchidae</taxon>
        <taxon>Elysia</taxon>
    </lineage>
</organism>
<feature type="coiled-coil region" evidence="1">
    <location>
        <begin position="1236"/>
        <end position="1270"/>
    </location>
</feature>
<feature type="compositionally biased region" description="Low complexity" evidence="2">
    <location>
        <begin position="108"/>
        <end position="117"/>
    </location>
</feature>
<feature type="region of interest" description="Disordered" evidence="2">
    <location>
        <begin position="1776"/>
        <end position="1810"/>
    </location>
</feature>
<dbReference type="InterPro" id="IPR036020">
    <property type="entry name" value="WW_dom_sf"/>
</dbReference>
<feature type="compositionally biased region" description="Polar residues" evidence="2">
    <location>
        <begin position="513"/>
        <end position="531"/>
    </location>
</feature>
<feature type="region of interest" description="Disordered" evidence="2">
    <location>
        <begin position="108"/>
        <end position="167"/>
    </location>
</feature>